<gene>
    <name evidence="1" type="ORF">CK501_06320</name>
</gene>
<evidence type="ECO:0000313" key="1">
    <source>
        <dbReference type="EMBL" id="PAU81171.1"/>
    </source>
</evidence>
<dbReference type="PANTHER" id="PTHR39327">
    <property type="match status" value="1"/>
</dbReference>
<dbReference type="OrthoDB" id="5401788at2"/>
<dbReference type="AlphaFoldDB" id="A0A2A2F6I7"/>
<dbReference type="InterPro" id="IPR038765">
    <property type="entry name" value="Papain-like_cys_pep_sf"/>
</dbReference>
<evidence type="ECO:0000313" key="2">
    <source>
        <dbReference type="Proteomes" id="UP000218896"/>
    </source>
</evidence>
<protein>
    <submittedName>
        <fullName evidence="1">Sulfate adenylyltransferase</fullName>
    </submittedName>
</protein>
<dbReference type="EMBL" id="NSKD01000002">
    <property type="protein sequence ID" value="PAU81171.1"/>
    <property type="molecule type" value="Genomic_DNA"/>
</dbReference>
<dbReference type="PANTHER" id="PTHR39327:SF1">
    <property type="entry name" value="BLR5470 PROTEIN"/>
    <property type="match status" value="1"/>
</dbReference>
<dbReference type="RefSeq" id="WP_095616898.1">
    <property type="nucleotide sequence ID" value="NZ_NSKD01000002.1"/>
</dbReference>
<reference evidence="1 2" key="1">
    <citation type="submission" date="2017-08" db="EMBL/GenBank/DDBJ databases">
        <title>Halovibrio sewagensis sp. nov., isolated from wastewater of high salinity.</title>
        <authorList>
            <person name="Dong X."/>
            <person name="Zhang G."/>
        </authorList>
    </citation>
    <scope>NUCLEOTIDE SEQUENCE [LARGE SCALE GENOMIC DNA]</scope>
    <source>
        <strain evidence="1 2">YL5-2</strain>
    </source>
</reference>
<dbReference type="SUPFAM" id="SSF54001">
    <property type="entry name" value="Cysteine proteinases"/>
    <property type="match status" value="1"/>
</dbReference>
<keyword evidence="1" id="KW-0808">Transferase</keyword>
<organism evidence="1 2">
    <name type="scientific">Halovibrio salipaludis</name>
    <dbReference type="NCBI Taxonomy" id="2032626"/>
    <lineage>
        <taxon>Bacteria</taxon>
        <taxon>Pseudomonadati</taxon>
        <taxon>Pseudomonadota</taxon>
        <taxon>Gammaproteobacteria</taxon>
        <taxon>Oceanospirillales</taxon>
        <taxon>Halomonadaceae</taxon>
        <taxon>Halovibrio</taxon>
    </lineage>
</organism>
<proteinExistence type="predicted"/>
<keyword evidence="2" id="KW-1185">Reference proteome</keyword>
<dbReference type="Gene3D" id="3.10.620.30">
    <property type="match status" value="1"/>
</dbReference>
<comment type="caution">
    <text evidence="1">The sequence shown here is derived from an EMBL/GenBank/DDBJ whole genome shotgun (WGS) entry which is preliminary data.</text>
</comment>
<dbReference type="GO" id="GO:0016779">
    <property type="term" value="F:nucleotidyltransferase activity"/>
    <property type="evidence" value="ECO:0007669"/>
    <property type="project" value="UniProtKB-KW"/>
</dbReference>
<dbReference type="Proteomes" id="UP000218896">
    <property type="component" value="Unassembled WGS sequence"/>
</dbReference>
<dbReference type="InterPro" id="IPR010319">
    <property type="entry name" value="Transglutaminase-like_Cys_pept"/>
</dbReference>
<keyword evidence="1" id="KW-0548">Nucleotidyltransferase</keyword>
<sequence length="210" mass="24103">MRLAVLTVLLIAGLAHGIDLGQDLLAYVERQFGGDARARLTAWEQLVAEHEGDSEARQMQVVNRFFNQRDFVTDQSHWGRQDYWATPVEFLATNAGDCEEFANAKYMTLRAMGVPEEHLRITYVDAIHLEQAHMVLAWYPEPGAEPMILDNLVDQIQPASRRQDLKPVYSFNGTDLWLSRDERSDRRVGSADEVEQWRDLRNRMLTVTGN</sequence>
<name>A0A2A2F6I7_9GAMM</name>
<accession>A0A2A2F6I7</accession>
<dbReference type="Pfam" id="PF06035">
    <property type="entry name" value="Peptidase_C93"/>
    <property type="match status" value="1"/>
</dbReference>